<dbReference type="EMBL" id="JAGMWT010000008">
    <property type="protein sequence ID" value="KAH7123932.1"/>
    <property type="molecule type" value="Genomic_DNA"/>
</dbReference>
<dbReference type="PANTHER" id="PTHR24148:SF64">
    <property type="entry name" value="HETEROKARYON INCOMPATIBILITY DOMAIN-CONTAINING PROTEIN"/>
    <property type="match status" value="1"/>
</dbReference>
<organism evidence="2 3">
    <name type="scientific">Dendryphion nanum</name>
    <dbReference type="NCBI Taxonomy" id="256645"/>
    <lineage>
        <taxon>Eukaryota</taxon>
        <taxon>Fungi</taxon>
        <taxon>Dikarya</taxon>
        <taxon>Ascomycota</taxon>
        <taxon>Pezizomycotina</taxon>
        <taxon>Dothideomycetes</taxon>
        <taxon>Pleosporomycetidae</taxon>
        <taxon>Pleosporales</taxon>
        <taxon>Torulaceae</taxon>
        <taxon>Dendryphion</taxon>
    </lineage>
</organism>
<feature type="domain" description="Heterokaryon incompatibility" evidence="1">
    <location>
        <begin position="93"/>
        <end position="248"/>
    </location>
</feature>
<dbReference type="AlphaFoldDB" id="A0A9P9IKQ5"/>
<dbReference type="Proteomes" id="UP000700596">
    <property type="component" value="Unassembled WGS sequence"/>
</dbReference>
<proteinExistence type="predicted"/>
<dbReference type="Pfam" id="PF26639">
    <property type="entry name" value="Het-6_barrel"/>
    <property type="match status" value="1"/>
</dbReference>
<evidence type="ECO:0000313" key="2">
    <source>
        <dbReference type="EMBL" id="KAH7123932.1"/>
    </source>
</evidence>
<reference evidence="2" key="1">
    <citation type="journal article" date="2021" name="Nat. Commun.">
        <title>Genetic determinants of endophytism in the Arabidopsis root mycobiome.</title>
        <authorList>
            <person name="Mesny F."/>
            <person name="Miyauchi S."/>
            <person name="Thiergart T."/>
            <person name="Pickel B."/>
            <person name="Atanasova L."/>
            <person name="Karlsson M."/>
            <person name="Huettel B."/>
            <person name="Barry K.W."/>
            <person name="Haridas S."/>
            <person name="Chen C."/>
            <person name="Bauer D."/>
            <person name="Andreopoulos W."/>
            <person name="Pangilinan J."/>
            <person name="LaButti K."/>
            <person name="Riley R."/>
            <person name="Lipzen A."/>
            <person name="Clum A."/>
            <person name="Drula E."/>
            <person name="Henrissat B."/>
            <person name="Kohler A."/>
            <person name="Grigoriev I.V."/>
            <person name="Martin F.M."/>
            <person name="Hacquard S."/>
        </authorList>
    </citation>
    <scope>NUCLEOTIDE SEQUENCE</scope>
    <source>
        <strain evidence="2">MPI-CAGE-CH-0243</strain>
    </source>
</reference>
<dbReference type="PANTHER" id="PTHR24148">
    <property type="entry name" value="ANKYRIN REPEAT DOMAIN-CONTAINING PROTEIN 39 HOMOLOG-RELATED"/>
    <property type="match status" value="1"/>
</dbReference>
<dbReference type="Pfam" id="PF06985">
    <property type="entry name" value="HET"/>
    <property type="match status" value="1"/>
</dbReference>
<gene>
    <name evidence="2" type="ORF">B0J11DRAFT_606928</name>
</gene>
<evidence type="ECO:0000313" key="3">
    <source>
        <dbReference type="Proteomes" id="UP000700596"/>
    </source>
</evidence>
<protein>
    <submittedName>
        <fullName evidence="2">Heterokaryon incompatibility protein-domain-containing protein</fullName>
    </submittedName>
</protein>
<dbReference type="OrthoDB" id="2157530at2759"/>
<sequence>MSSPQSIAEDWIRHEGVHEEQVVRMKPRTTSTERSSCSIESAPEIPRHESELYIYDPLKLPTLIRLLELCPGQRDDEIHCSLRDVELDDTLHYHALSYVWGSPKDKTHVFCHGKKVKVPSNLCDFLRQLRNAENVRYFWADSICINQSDLKERSQQVKLMTLIYTRAQDVLIWLGKDDPFRDLLTREDVCEAAERLLRFHGSISAIGASKSDSDDTEARFDNWVYSFWTAYGKLTQRDWFSRLWVVQEAGLARTASIFVGSRIIDFQRFLDTNVEIFAYHTYLAARFLIFFPCDTFFVFQERGPGSFGNGAADFLTLLARTEKQDSSDPRDHIFALLGHPSARLNGKYIIEPDYERPYTDIFHEVTIKILQETRNLRILSAGNLSKISDQDTSLPSWVPRWGNFQGRCWGLYQHLRECFYADADISAEFSFAVSNTVLKVRGFTFDIVQDHVGPFKLTPVDTVNMTVDNWLKDIIGFNQTLGVPIREELKSLSECICAFANGTPAEREQSQRDFATFRLKLFQELDESRRTEWMQLLIPEGLEAAKKEARGVASNFNLSAAIQLYERKLFNTKNGSLGNGPLALQTGDVCCVLFENSVPKILRPEGPRYRLVGEAYVNEIMQGQAVVDLILNDKYAEQIFEII</sequence>
<keyword evidence="3" id="KW-1185">Reference proteome</keyword>
<name>A0A9P9IKQ5_9PLEO</name>
<dbReference type="InterPro" id="IPR010730">
    <property type="entry name" value="HET"/>
</dbReference>
<evidence type="ECO:0000259" key="1">
    <source>
        <dbReference type="Pfam" id="PF06985"/>
    </source>
</evidence>
<dbReference type="InterPro" id="IPR052895">
    <property type="entry name" value="HetReg/Transcr_Mod"/>
</dbReference>
<accession>A0A9P9IKQ5</accession>
<comment type="caution">
    <text evidence="2">The sequence shown here is derived from an EMBL/GenBank/DDBJ whole genome shotgun (WGS) entry which is preliminary data.</text>
</comment>